<accession>A0ABD2QNM3</accession>
<dbReference type="EMBL" id="JBJKFK010000010">
    <property type="protein sequence ID" value="KAL3321121.1"/>
    <property type="molecule type" value="Genomic_DNA"/>
</dbReference>
<dbReference type="Proteomes" id="UP001626550">
    <property type="component" value="Unassembled WGS sequence"/>
</dbReference>
<dbReference type="SUPFAM" id="SSF46785">
    <property type="entry name" value="Winged helix' DNA-binding domain"/>
    <property type="match status" value="1"/>
</dbReference>
<comment type="subcellular location">
    <subcellularLocation>
        <location evidence="3">Nucleus</location>
    </subcellularLocation>
</comment>
<evidence type="ECO:0000256" key="2">
    <source>
        <dbReference type="ARBA" id="ARBA00023242"/>
    </source>
</evidence>
<dbReference type="InterPro" id="IPR036390">
    <property type="entry name" value="WH_DNA-bd_sf"/>
</dbReference>
<dbReference type="PANTHER" id="PTHR11829:SF206">
    <property type="entry name" value="FORKHEAD BOX PROTEIN Q1"/>
    <property type="match status" value="1"/>
</dbReference>
<dbReference type="PROSITE" id="PS50039">
    <property type="entry name" value="FORK_HEAD_3"/>
    <property type="match status" value="1"/>
</dbReference>
<dbReference type="InterPro" id="IPR036388">
    <property type="entry name" value="WH-like_DNA-bd_sf"/>
</dbReference>
<evidence type="ECO:0000313" key="5">
    <source>
        <dbReference type="EMBL" id="KAL3321121.1"/>
    </source>
</evidence>
<evidence type="ECO:0000256" key="1">
    <source>
        <dbReference type="ARBA" id="ARBA00023125"/>
    </source>
</evidence>
<sequence>MENKFQGANTNVSFGAIDPASLRSFAMMLQQVSEHMLQNQTQLPTSVQLQHESKRPEFTYIQLIQMAIKTSEEGKCTLNEIYKYLQGNWEFFRGSYTGWKNSIRHTLSVNDLFVKIPKDINRQGKTHYWTLNPNAMGLGGIKRLRKQSEVLPPLRQIDDPSLKYEAEMNHSNEMMLEQQNWFNTMLLATMAKRQSNDSGTADMELDYNGIIMEAEAKLDSIEEQEMACDLSVKH</sequence>
<dbReference type="GO" id="GO:0005634">
    <property type="term" value="C:nucleus"/>
    <property type="evidence" value="ECO:0007669"/>
    <property type="project" value="UniProtKB-SubCell"/>
</dbReference>
<evidence type="ECO:0000313" key="6">
    <source>
        <dbReference type="Proteomes" id="UP001626550"/>
    </source>
</evidence>
<feature type="DNA-binding region" description="Fork-head" evidence="3">
    <location>
        <begin position="55"/>
        <end position="146"/>
    </location>
</feature>
<dbReference type="PRINTS" id="PR00053">
    <property type="entry name" value="FORKHEAD"/>
</dbReference>
<reference evidence="5 6" key="1">
    <citation type="submission" date="2024-11" db="EMBL/GenBank/DDBJ databases">
        <title>Adaptive evolution of stress response genes in parasites aligns with host niche diversity.</title>
        <authorList>
            <person name="Hahn C."/>
            <person name="Resl P."/>
        </authorList>
    </citation>
    <scope>NUCLEOTIDE SEQUENCE [LARGE SCALE GENOMIC DNA]</scope>
    <source>
        <strain evidence="5">EGGRZ-B1_66</strain>
        <tissue evidence="5">Body</tissue>
    </source>
</reference>
<comment type="caution">
    <text evidence="5">The sequence shown here is derived from an EMBL/GenBank/DDBJ whole genome shotgun (WGS) entry which is preliminary data.</text>
</comment>
<dbReference type="SMART" id="SM00339">
    <property type="entry name" value="FH"/>
    <property type="match status" value="1"/>
</dbReference>
<evidence type="ECO:0000259" key="4">
    <source>
        <dbReference type="PROSITE" id="PS50039"/>
    </source>
</evidence>
<gene>
    <name evidence="5" type="primary">FOXF1_1</name>
    <name evidence="5" type="ORF">Ciccas_000196</name>
</gene>
<protein>
    <submittedName>
        <fullName evidence="5">Forkhead box protein F1</fullName>
    </submittedName>
</protein>
<dbReference type="Gene3D" id="1.10.10.10">
    <property type="entry name" value="Winged helix-like DNA-binding domain superfamily/Winged helix DNA-binding domain"/>
    <property type="match status" value="1"/>
</dbReference>
<dbReference type="InterPro" id="IPR001766">
    <property type="entry name" value="Fork_head_dom"/>
</dbReference>
<dbReference type="Pfam" id="PF00250">
    <property type="entry name" value="Forkhead"/>
    <property type="match status" value="1"/>
</dbReference>
<organism evidence="5 6">
    <name type="scientific">Cichlidogyrus casuarinus</name>
    <dbReference type="NCBI Taxonomy" id="1844966"/>
    <lineage>
        <taxon>Eukaryota</taxon>
        <taxon>Metazoa</taxon>
        <taxon>Spiralia</taxon>
        <taxon>Lophotrochozoa</taxon>
        <taxon>Platyhelminthes</taxon>
        <taxon>Monogenea</taxon>
        <taxon>Monopisthocotylea</taxon>
        <taxon>Dactylogyridea</taxon>
        <taxon>Ancyrocephalidae</taxon>
        <taxon>Cichlidogyrus</taxon>
    </lineage>
</organism>
<keyword evidence="2 3" id="KW-0539">Nucleus</keyword>
<keyword evidence="6" id="KW-1185">Reference proteome</keyword>
<dbReference type="AlphaFoldDB" id="A0ABD2QNM3"/>
<dbReference type="PANTHER" id="PTHR11829">
    <property type="entry name" value="FORKHEAD BOX PROTEIN"/>
    <property type="match status" value="1"/>
</dbReference>
<dbReference type="GO" id="GO:0003677">
    <property type="term" value="F:DNA binding"/>
    <property type="evidence" value="ECO:0007669"/>
    <property type="project" value="UniProtKB-UniRule"/>
</dbReference>
<dbReference type="InterPro" id="IPR030456">
    <property type="entry name" value="TF_fork_head_CS_2"/>
</dbReference>
<evidence type="ECO:0000256" key="3">
    <source>
        <dbReference type="PROSITE-ProRule" id="PRU00089"/>
    </source>
</evidence>
<dbReference type="PROSITE" id="PS00658">
    <property type="entry name" value="FORK_HEAD_2"/>
    <property type="match status" value="1"/>
</dbReference>
<name>A0ABD2QNM3_9PLAT</name>
<feature type="domain" description="Fork-head" evidence="4">
    <location>
        <begin position="55"/>
        <end position="146"/>
    </location>
</feature>
<proteinExistence type="predicted"/>
<dbReference type="InterPro" id="IPR050211">
    <property type="entry name" value="FOX_domain-containing"/>
</dbReference>
<keyword evidence="1 3" id="KW-0238">DNA-binding</keyword>